<keyword evidence="10" id="KW-1185">Reference proteome</keyword>
<dbReference type="GO" id="GO:0019867">
    <property type="term" value="C:outer membrane"/>
    <property type="evidence" value="ECO:0007669"/>
    <property type="project" value="InterPro"/>
</dbReference>
<evidence type="ECO:0000313" key="9">
    <source>
        <dbReference type="EMBL" id="POA97632.1"/>
    </source>
</evidence>
<comment type="subcellular location">
    <subcellularLocation>
        <location evidence="1">Membrane</location>
    </subcellularLocation>
</comment>
<dbReference type="PANTHER" id="PTHR12815:SF47">
    <property type="entry name" value="TRANSLOCATION AND ASSEMBLY MODULE SUBUNIT TAMA"/>
    <property type="match status" value="1"/>
</dbReference>
<dbReference type="Pfam" id="PF01103">
    <property type="entry name" value="Omp85"/>
    <property type="match status" value="1"/>
</dbReference>
<organism evidence="9 10">
    <name type="scientific">Chromobacterium sinusclupearum</name>
    <dbReference type="NCBI Taxonomy" id="2077146"/>
    <lineage>
        <taxon>Bacteria</taxon>
        <taxon>Pseudomonadati</taxon>
        <taxon>Pseudomonadota</taxon>
        <taxon>Betaproteobacteria</taxon>
        <taxon>Neisseriales</taxon>
        <taxon>Chromobacteriaceae</taxon>
        <taxon>Chromobacterium</taxon>
    </lineage>
</organism>
<evidence type="ECO:0000256" key="5">
    <source>
        <dbReference type="ARBA" id="ARBA00023136"/>
    </source>
</evidence>
<dbReference type="Gene3D" id="3.10.20.310">
    <property type="entry name" value="membrane protein fhac"/>
    <property type="match status" value="2"/>
</dbReference>
<keyword evidence="5" id="KW-0472">Membrane</keyword>
<keyword evidence="4 7" id="KW-0732">Signal</keyword>
<dbReference type="InterPro" id="IPR034746">
    <property type="entry name" value="POTRA"/>
</dbReference>
<evidence type="ECO:0000256" key="7">
    <source>
        <dbReference type="SAM" id="SignalP"/>
    </source>
</evidence>
<dbReference type="InterPro" id="IPR039910">
    <property type="entry name" value="D15-like"/>
</dbReference>
<keyword evidence="2" id="KW-1134">Transmembrane beta strand</keyword>
<name>A0A2K4MKR7_9NEIS</name>
<comment type="caution">
    <text evidence="9">The sequence shown here is derived from an EMBL/GenBank/DDBJ whole genome shotgun (WGS) entry which is preliminary data.</text>
</comment>
<evidence type="ECO:0000256" key="4">
    <source>
        <dbReference type="ARBA" id="ARBA00022729"/>
    </source>
</evidence>
<gene>
    <name evidence="9" type="ORF">C2134_17590</name>
</gene>
<sequence>MPSVFFHSDWLNRLSRRCLRSGRPLALAAALLAAPAFAALDYTVDIQAPGNLTPLLRDNLELLTSQKDPDIDQAWLEQLVKGTPDEAKKLLETEGYFHANVEANLQEGNRIVVKVAPGKPAQITDLTIRLDGAIRQQDDYQQRFAQVLEAWSLPLGAPYRQDDWDASKRAILRKVQADRFPRARIVKSEAKIDPATDSAVLEVTVDSGPLIRFGRIKVNGLQRYPWKLVVGQADFNNGSPYTQDKLLAYQAALEQSPQFSSVIVSADFDHIVDDKVPVNVDLVELPRQKAELGLTYDSDVGPGVRVGYDHYNIFRRGYTGSMLIDWKRDQQSVSFGLGFPRERDGYSHSLTSSFKSENIQGLKTDTIDAGAWRVRSRGNIESRMGVEFLKESEEAGGVSSRDTHVTQLVYGWTQRAVDDLMRPRSGYLLDARVSGSLGLLGSSTSIVRGYGRAVGYWSPFPKYGTFVGRLELGQVWAKEGAQVPSALLFRAGGANSVRGYDYQSLGLPGPNGSVLGGRVVATGSIEYQIPIKPDWYFALFTDAGNAADSWKGFQTMHANGVGVRWMSPVAPLSFDIAKAESDGKIRWNLSLGLAF</sequence>
<proteinExistence type="predicted"/>
<evidence type="ECO:0000256" key="1">
    <source>
        <dbReference type="ARBA" id="ARBA00004370"/>
    </source>
</evidence>
<evidence type="ECO:0000313" key="10">
    <source>
        <dbReference type="Proteomes" id="UP000236416"/>
    </source>
</evidence>
<feature type="chain" id="PRO_5014333167" description="POTRA domain-containing protein" evidence="7">
    <location>
        <begin position="39"/>
        <end position="595"/>
    </location>
</feature>
<dbReference type="EMBL" id="PPTF01000073">
    <property type="protein sequence ID" value="POA97632.1"/>
    <property type="molecule type" value="Genomic_DNA"/>
</dbReference>
<feature type="domain" description="POTRA" evidence="8">
    <location>
        <begin position="211"/>
        <end position="285"/>
    </location>
</feature>
<protein>
    <recommendedName>
        <fullName evidence="8">POTRA domain-containing protein</fullName>
    </recommendedName>
</protein>
<evidence type="ECO:0000256" key="6">
    <source>
        <dbReference type="ARBA" id="ARBA00023237"/>
    </source>
</evidence>
<dbReference type="Proteomes" id="UP000236416">
    <property type="component" value="Unassembled WGS sequence"/>
</dbReference>
<keyword evidence="6" id="KW-0998">Cell outer membrane</keyword>
<accession>A0A2K4MKR7</accession>
<dbReference type="InterPro" id="IPR000184">
    <property type="entry name" value="Bac_surfAg_D15"/>
</dbReference>
<dbReference type="Gene3D" id="2.40.160.50">
    <property type="entry name" value="membrane protein fhac: a member of the omp85/tpsb transporter family"/>
    <property type="match status" value="1"/>
</dbReference>
<evidence type="ECO:0000259" key="8">
    <source>
        <dbReference type="PROSITE" id="PS51779"/>
    </source>
</evidence>
<keyword evidence="3" id="KW-0812">Transmembrane</keyword>
<dbReference type="AlphaFoldDB" id="A0A2K4MKR7"/>
<feature type="signal peptide" evidence="7">
    <location>
        <begin position="1"/>
        <end position="38"/>
    </location>
</feature>
<evidence type="ECO:0000256" key="2">
    <source>
        <dbReference type="ARBA" id="ARBA00022452"/>
    </source>
</evidence>
<evidence type="ECO:0000256" key="3">
    <source>
        <dbReference type="ARBA" id="ARBA00022692"/>
    </source>
</evidence>
<reference evidence="9 10" key="1">
    <citation type="submission" date="2018-01" db="EMBL/GenBank/DDBJ databases">
        <title>Genomic Sequence of Chromobacterium MWU13-2610 from wild cranberry bogs within the Cape Cod National Seashore.</title>
        <authorList>
            <person name="O'Hara-Hanley K."/>
            <person name="Soby S."/>
            <person name="Harrison A."/>
        </authorList>
    </citation>
    <scope>NUCLEOTIDE SEQUENCE [LARGE SCALE GENOMIC DNA]</scope>
    <source>
        <strain evidence="9 10">MWU13-2610</strain>
    </source>
</reference>
<dbReference type="PROSITE" id="PS51779">
    <property type="entry name" value="POTRA"/>
    <property type="match status" value="1"/>
</dbReference>
<dbReference type="PANTHER" id="PTHR12815">
    <property type="entry name" value="SORTING AND ASSEMBLY MACHINERY SAMM50 PROTEIN FAMILY MEMBER"/>
    <property type="match status" value="1"/>
</dbReference>